<dbReference type="SUPFAM" id="SSF56112">
    <property type="entry name" value="Protein kinase-like (PK-like)"/>
    <property type="match status" value="1"/>
</dbReference>
<dbReference type="InterPro" id="IPR011009">
    <property type="entry name" value="Kinase-like_dom_sf"/>
</dbReference>
<accession>A0A0F0H382</accession>
<evidence type="ECO:0000313" key="1">
    <source>
        <dbReference type="EMBL" id="KJK48088.1"/>
    </source>
</evidence>
<comment type="caution">
    <text evidence="1">The sequence shown here is derived from an EMBL/GenBank/DDBJ whole genome shotgun (WGS) entry which is preliminary data.</text>
</comment>
<dbReference type="EMBL" id="JYJG01000117">
    <property type="protein sequence ID" value="KJK48088.1"/>
    <property type="molecule type" value="Genomic_DNA"/>
</dbReference>
<organism evidence="1 2">
    <name type="scientific">Lentzea aerocolonigenes</name>
    <name type="common">Lechevalieria aerocolonigenes</name>
    <name type="synonym">Saccharothrix aerocolonigenes</name>
    <dbReference type="NCBI Taxonomy" id="68170"/>
    <lineage>
        <taxon>Bacteria</taxon>
        <taxon>Bacillati</taxon>
        <taxon>Actinomycetota</taxon>
        <taxon>Actinomycetes</taxon>
        <taxon>Pseudonocardiales</taxon>
        <taxon>Pseudonocardiaceae</taxon>
        <taxon>Lentzea</taxon>
    </lineage>
</organism>
<evidence type="ECO:0008006" key="3">
    <source>
        <dbReference type="Google" id="ProtNLM"/>
    </source>
</evidence>
<dbReference type="GO" id="GO:0016773">
    <property type="term" value="F:phosphotransferase activity, alcohol group as acceptor"/>
    <property type="evidence" value="ECO:0007669"/>
    <property type="project" value="InterPro"/>
</dbReference>
<dbReference type="PATRIC" id="fig|68170.10.peg.4512"/>
<dbReference type="GO" id="GO:0019748">
    <property type="term" value="P:secondary metabolic process"/>
    <property type="evidence" value="ECO:0007669"/>
    <property type="project" value="InterPro"/>
</dbReference>
<dbReference type="eggNOG" id="COG3570">
    <property type="taxonomic scope" value="Bacteria"/>
</dbReference>
<dbReference type="STRING" id="68170.GCA_000974445_04671"/>
<dbReference type="RefSeq" id="WP_045312722.1">
    <property type="nucleotide sequence ID" value="NZ_JYJG01000117.1"/>
</dbReference>
<dbReference type="AlphaFoldDB" id="A0A0F0H382"/>
<dbReference type="Pfam" id="PF04655">
    <property type="entry name" value="APH_6_hur"/>
    <property type="match status" value="1"/>
</dbReference>
<gene>
    <name evidence="1" type="ORF">UK23_18055</name>
</gene>
<name>A0A0F0H382_LENAE</name>
<evidence type="ECO:0000313" key="2">
    <source>
        <dbReference type="Proteomes" id="UP000033393"/>
    </source>
</evidence>
<dbReference type="Proteomes" id="UP000033393">
    <property type="component" value="Unassembled WGS sequence"/>
</dbReference>
<dbReference type="OrthoDB" id="3638028at2"/>
<protein>
    <recommendedName>
        <fullName evidence="3">Kinase</fullName>
    </recommendedName>
</protein>
<keyword evidence="2" id="KW-1185">Reference proteome</keyword>
<proteinExistence type="predicted"/>
<dbReference type="InterPro" id="IPR006748">
    <property type="entry name" value="NH2Glyco/OHUrea_AB-resist_kin"/>
</dbReference>
<reference evidence="1 2" key="1">
    <citation type="submission" date="2015-02" db="EMBL/GenBank/DDBJ databases">
        <authorList>
            <person name="Ju K.-S."/>
            <person name="Doroghazi J.R."/>
            <person name="Metcalf W."/>
        </authorList>
    </citation>
    <scope>NUCLEOTIDE SEQUENCE [LARGE SCALE GENOMIC DNA]</scope>
    <source>
        <strain evidence="1 2">NRRL B-16140</strain>
    </source>
</reference>
<sequence>MITVPEGFGRVLGDRADEWVASLPKLATKACSRWRLTPDGPLLNGMCAIVLPVRQADGHPAALKITWVGSETENEPLALRLYDGEGAVRLLDHDEELGALLLERLDHTRSLNHEPIETAVDVIGSMLRRHRDLKAPDEIRRFEGELRDHPAIPRKLLDAARDVADNRPMGTTLVNEDLHYENVLHGDREPWLMIDPKPLSGDREYGMIPLLWNRFDELEGRRGLNDRFLALCDAGELDVAKARDWTFYRAIANWIWCLEEDLEDLAVICAEIAGWAART</sequence>